<evidence type="ECO:0000259" key="8">
    <source>
        <dbReference type="Pfam" id="PF02878"/>
    </source>
</evidence>
<evidence type="ECO:0000259" key="10">
    <source>
        <dbReference type="Pfam" id="PF02880"/>
    </source>
</evidence>
<accession>A0A1M6JK77</accession>
<proteinExistence type="inferred from homology"/>
<keyword evidence="3" id="KW-0597">Phosphoprotein</keyword>
<evidence type="ECO:0000256" key="4">
    <source>
        <dbReference type="ARBA" id="ARBA00022723"/>
    </source>
</evidence>
<dbReference type="Pfam" id="PF02878">
    <property type="entry name" value="PGM_PMM_I"/>
    <property type="match status" value="1"/>
</dbReference>
<evidence type="ECO:0000256" key="7">
    <source>
        <dbReference type="RuleBase" id="RU004326"/>
    </source>
</evidence>
<dbReference type="Gene3D" id="3.30.310.50">
    <property type="entry name" value="Alpha-D-phosphohexomutase, C-terminal domain"/>
    <property type="match status" value="1"/>
</dbReference>
<keyword evidence="6" id="KW-0413">Isomerase</keyword>
<name>A0A1M6JK77_9FIRM</name>
<dbReference type="RefSeq" id="WP_149679509.1">
    <property type="nucleotide sequence ID" value="NZ_DAONMB010000033.1"/>
</dbReference>
<evidence type="ECO:0000259" key="9">
    <source>
        <dbReference type="Pfam" id="PF02879"/>
    </source>
</evidence>
<dbReference type="Pfam" id="PF02879">
    <property type="entry name" value="PGM_PMM_II"/>
    <property type="match status" value="1"/>
</dbReference>
<feature type="domain" description="Alpha-D-phosphohexomutase alpha/beta/alpha" evidence="8">
    <location>
        <begin position="43"/>
        <end position="180"/>
    </location>
</feature>
<dbReference type="InterPro" id="IPR005845">
    <property type="entry name" value="A-D-PHexomutase_a/b/a-II"/>
</dbReference>
<dbReference type="InterPro" id="IPR005844">
    <property type="entry name" value="A-D-PHexomutase_a/b/a-I"/>
</dbReference>
<dbReference type="SUPFAM" id="SSF55957">
    <property type="entry name" value="Phosphoglucomutase, C-terminal domain"/>
    <property type="match status" value="1"/>
</dbReference>
<feature type="domain" description="Alpha-D-phosphohexomutase alpha/beta/alpha" evidence="9">
    <location>
        <begin position="209"/>
        <end position="313"/>
    </location>
</feature>
<dbReference type="SUPFAM" id="SSF53738">
    <property type="entry name" value="Phosphoglucomutase, first 3 domains"/>
    <property type="match status" value="3"/>
</dbReference>
<dbReference type="InterPro" id="IPR016055">
    <property type="entry name" value="A-D-PHexomutase_a/b/a-I/II/III"/>
</dbReference>
<keyword evidence="4 7" id="KW-0479">Metal-binding</keyword>
<dbReference type="Pfam" id="PF02880">
    <property type="entry name" value="PGM_PMM_III"/>
    <property type="match status" value="1"/>
</dbReference>
<feature type="domain" description="Alpha-D-phosphohexomutase alpha/beta/alpha" evidence="10">
    <location>
        <begin position="326"/>
        <end position="452"/>
    </location>
</feature>
<keyword evidence="5 7" id="KW-0460">Magnesium</keyword>
<dbReference type="AlphaFoldDB" id="A0A1M6JK77"/>
<gene>
    <name evidence="11" type="ORF">SAMN05444373_10589</name>
</gene>
<dbReference type="OrthoDB" id="9806956at2"/>
<evidence type="ECO:0000256" key="3">
    <source>
        <dbReference type="ARBA" id="ARBA00022553"/>
    </source>
</evidence>
<comment type="cofactor">
    <cofactor evidence="1">
        <name>Mg(2+)</name>
        <dbReference type="ChEBI" id="CHEBI:18420"/>
    </cofactor>
</comment>
<dbReference type="PANTHER" id="PTHR45745:SF1">
    <property type="entry name" value="PHOSPHOGLUCOMUTASE 2B-RELATED"/>
    <property type="match status" value="1"/>
</dbReference>
<dbReference type="Gene3D" id="3.40.120.10">
    <property type="entry name" value="Alpha-D-Glucose-1,6-Bisphosphate, subunit A, domain 3"/>
    <property type="match status" value="3"/>
</dbReference>
<comment type="similarity">
    <text evidence="2 7">Belongs to the phosphohexose mutase family.</text>
</comment>
<dbReference type="InterPro" id="IPR036900">
    <property type="entry name" value="A-D-PHexomutase_C_sf"/>
</dbReference>
<keyword evidence="12" id="KW-1185">Reference proteome</keyword>
<evidence type="ECO:0000256" key="5">
    <source>
        <dbReference type="ARBA" id="ARBA00022842"/>
    </source>
</evidence>
<dbReference type="PROSITE" id="PS00710">
    <property type="entry name" value="PGM_PMM"/>
    <property type="match status" value="1"/>
</dbReference>
<dbReference type="InterPro" id="IPR016066">
    <property type="entry name" value="A-D-PHexomutase_CS"/>
</dbReference>
<sequence>MNYRENYNYWLSNPYFDEETKKELLDISGNEKEIEDRFYRELEFGTGGMRGLIGAGTNRINRYMVRKAAQGLANTILKRPGEKEKGIVIAHDSRRFSREFALESALVFAANGIKAYLFDSLRPTPELSFAVRHLGCAAGVVITASHNPKEYNGFKAYGSDGGQLPPKESDEVIREVNAITDIASIPIMSEKEARDKGLLCIIGKEVDDAYIEALKKVSVNPEICRQVGKTAKLIYTPLHGTGNVPVMRILKEIGFEQVMVVKEQQDPDPEFSTVKYPNPEEKSAFNLAMEMAAKEDVDLIIGTDPDADRAGIVVRNAQGEYVTLTGNQTGCLLLEYILSQKKQRNELPENAFAATTIVSSDLAERICRHYSVELVTVLTGFKFIGEQIRLLDDTGKKRFMFGFEESYGYLAGTHARDKDAVVASMLIAEMFAWYKSRGMTLYDGLMEIFNKYGYFREDIDTFTLQGKEGAEKIQAAMATLREKMPASFGKSRVTAIRDYQNRIRKDMETGETQALTLPKSNVLYFEMGPDAWFCIRPSGTEPKIKIYYGVSAGSDSDVQEKLAGLKQDVLEVIKPLLD</sequence>
<evidence type="ECO:0000256" key="2">
    <source>
        <dbReference type="ARBA" id="ARBA00010231"/>
    </source>
</evidence>
<dbReference type="EMBL" id="FQZP01000058">
    <property type="protein sequence ID" value="SHJ47086.1"/>
    <property type="molecule type" value="Genomic_DNA"/>
</dbReference>
<evidence type="ECO:0000313" key="12">
    <source>
        <dbReference type="Proteomes" id="UP000324781"/>
    </source>
</evidence>
<dbReference type="CDD" id="cd05799">
    <property type="entry name" value="PGM2"/>
    <property type="match status" value="1"/>
</dbReference>
<dbReference type="PANTHER" id="PTHR45745">
    <property type="entry name" value="PHOSPHOMANNOMUTASE 45A"/>
    <property type="match status" value="1"/>
</dbReference>
<dbReference type="GO" id="GO:0008973">
    <property type="term" value="F:phosphopentomutase activity"/>
    <property type="evidence" value="ECO:0007669"/>
    <property type="project" value="TreeGrafter"/>
</dbReference>
<evidence type="ECO:0000256" key="6">
    <source>
        <dbReference type="ARBA" id="ARBA00023235"/>
    </source>
</evidence>
<dbReference type="InterPro" id="IPR005846">
    <property type="entry name" value="A-D-PHexomutase_a/b/a-III"/>
</dbReference>
<protein>
    <submittedName>
        <fullName evidence="11">Alpha-phosphoglucomutase</fullName>
    </submittedName>
</protein>
<organism evidence="11 12">
    <name type="scientific">Thermoclostridium caenicola</name>
    <dbReference type="NCBI Taxonomy" id="659425"/>
    <lineage>
        <taxon>Bacteria</taxon>
        <taxon>Bacillati</taxon>
        <taxon>Bacillota</taxon>
        <taxon>Clostridia</taxon>
        <taxon>Eubacteriales</taxon>
        <taxon>Oscillospiraceae</taxon>
        <taxon>Thermoclostridium</taxon>
    </lineage>
</organism>
<reference evidence="11 12" key="1">
    <citation type="submission" date="2016-11" db="EMBL/GenBank/DDBJ databases">
        <authorList>
            <person name="Varghese N."/>
            <person name="Submissions S."/>
        </authorList>
    </citation>
    <scope>NUCLEOTIDE SEQUENCE [LARGE SCALE GENOMIC DNA]</scope>
    <source>
        <strain evidence="11 12">DSM 19027</strain>
    </source>
</reference>
<evidence type="ECO:0000256" key="1">
    <source>
        <dbReference type="ARBA" id="ARBA00001946"/>
    </source>
</evidence>
<dbReference type="Proteomes" id="UP000324781">
    <property type="component" value="Unassembled WGS sequence"/>
</dbReference>
<dbReference type="GO" id="GO:0000287">
    <property type="term" value="F:magnesium ion binding"/>
    <property type="evidence" value="ECO:0007669"/>
    <property type="project" value="InterPro"/>
</dbReference>
<evidence type="ECO:0000313" key="11">
    <source>
        <dbReference type="EMBL" id="SHJ47086.1"/>
    </source>
</evidence>
<dbReference type="GO" id="GO:0006166">
    <property type="term" value="P:purine ribonucleoside salvage"/>
    <property type="evidence" value="ECO:0007669"/>
    <property type="project" value="TreeGrafter"/>
</dbReference>
<dbReference type="GO" id="GO:0005975">
    <property type="term" value="P:carbohydrate metabolic process"/>
    <property type="evidence" value="ECO:0007669"/>
    <property type="project" value="InterPro"/>
</dbReference>